<evidence type="ECO:0000256" key="3">
    <source>
        <dbReference type="ARBA" id="ARBA00022741"/>
    </source>
</evidence>
<dbReference type="PROSITE" id="PS00108">
    <property type="entry name" value="PROTEIN_KINASE_ST"/>
    <property type="match status" value="1"/>
</dbReference>
<dbReference type="PROSITE" id="PS50011">
    <property type="entry name" value="PROTEIN_KINASE_DOM"/>
    <property type="match status" value="1"/>
</dbReference>
<keyword evidence="8" id="KW-1185">Reference proteome</keyword>
<dbReference type="GO" id="GO:0007059">
    <property type="term" value="P:chromosome segregation"/>
    <property type="evidence" value="ECO:0007669"/>
    <property type="project" value="TreeGrafter"/>
</dbReference>
<keyword evidence="4" id="KW-0418">Kinase</keyword>
<dbReference type="InterPro" id="IPR000719">
    <property type="entry name" value="Prot_kinase_dom"/>
</dbReference>
<dbReference type="OrthoDB" id="20524at2759"/>
<reference evidence="7" key="1">
    <citation type="submission" date="2017-07" db="EMBL/GenBank/DDBJ databases">
        <title>Taro Niue Genome Assembly and Annotation.</title>
        <authorList>
            <person name="Atibalentja N."/>
            <person name="Keating K."/>
            <person name="Fields C.J."/>
        </authorList>
    </citation>
    <scope>NUCLEOTIDE SEQUENCE</scope>
    <source>
        <strain evidence="7">Niue_2</strain>
        <tissue evidence="7">Leaf</tissue>
    </source>
</reference>
<evidence type="ECO:0000256" key="2">
    <source>
        <dbReference type="ARBA" id="ARBA00022679"/>
    </source>
</evidence>
<keyword evidence="1" id="KW-0723">Serine/threonine-protein kinase</keyword>
<dbReference type="InterPro" id="IPR008271">
    <property type="entry name" value="Ser/Thr_kinase_AS"/>
</dbReference>
<dbReference type="Pfam" id="PF00069">
    <property type="entry name" value="Pkinase"/>
    <property type="match status" value="1"/>
</dbReference>
<proteinExistence type="predicted"/>
<evidence type="ECO:0000313" key="7">
    <source>
        <dbReference type="EMBL" id="MQL71466.1"/>
    </source>
</evidence>
<evidence type="ECO:0000313" key="8">
    <source>
        <dbReference type="Proteomes" id="UP000652761"/>
    </source>
</evidence>
<name>A0A843TMP4_COLES</name>
<dbReference type="GO" id="GO:0004712">
    <property type="term" value="F:protein serine/threonine/tyrosine kinase activity"/>
    <property type="evidence" value="ECO:0007669"/>
    <property type="project" value="TreeGrafter"/>
</dbReference>
<dbReference type="SUPFAM" id="SSF56112">
    <property type="entry name" value="Protein kinase-like (PK-like)"/>
    <property type="match status" value="1"/>
</dbReference>
<dbReference type="GO" id="GO:0005524">
    <property type="term" value="F:ATP binding"/>
    <property type="evidence" value="ECO:0007669"/>
    <property type="project" value="UniProtKB-KW"/>
</dbReference>
<dbReference type="FunFam" id="1.10.510.10:FF:000224">
    <property type="entry name" value="serine/threonine-protein kinase mph1 isoform X1"/>
    <property type="match status" value="1"/>
</dbReference>
<keyword evidence="2" id="KW-0808">Transferase</keyword>
<dbReference type="InterPro" id="IPR011009">
    <property type="entry name" value="Kinase-like_dom_sf"/>
</dbReference>
<dbReference type="Gene3D" id="1.10.510.10">
    <property type="entry name" value="Transferase(Phosphotransferase) domain 1"/>
    <property type="match status" value="1"/>
</dbReference>
<dbReference type="GO" id="GO:0034501">
    <property type="term" value="P:protein localization to kinetochore"/>
    <property type="evidence" value="ECO:0007669"/>
    <property type="project" value="TreeGrafter"/>
</dbReference>
<dbReference type="GO" id="GO:0000776">
    <property type="term" value="C:kinetochore"/>
    <property type="evidence" value="ECO:0007669"/>
    <property type="project" value="TreeGrafter"/>
</dbReference>
<dbReference type="AlphaFoldDB" id="A0A843TMP4"/>
<dbReference type="Proteomes" id="UP000652761">
    <property type="component" value="Unassembled WGS sequence"/>
</dbReference>
<keyword evidence="3" id="KW-0547">Nucleotide-binding</keyword>
<evidence type="ECO:0000256" key="4">
    <source>
        <dbReference type="ARBA" id="ARBA00022777"/>
    </source>
</evidence>
<dbReference type="PANTHER" id="PTHR22974:SF21">
    <property type="entry name" value="DUAL SPECIFICITY PROTEIN KINASE TTK"/>
    <property type="match status" value="1"/>
</dbReference>
<evidence type="ECO:0000259" key="6">
    <source>
        <dbReference type="PROSITE" id="PS50011"/>
    </source>
</evidence>
<comment type="caution">
    <text evidence="7">The sequence shown here is derived from an EMBL/GenBank/DDBJ whole genome shotgun (WGS) entry which is preliminary data.</text>
</comment>
<organism evidence="7 8">
    <name type="scientific">Colocasia esculenta</name>
    <name type="common">Wild taro</name>
    <name type="synonym">Arum esculentum</name>
    <dbReference type="NCBI Taxonomy" id="4460"/>
    <lineage>
        <taxon>Eukaryota</taxon>
        <taxon>Viridiplantae</taxon>
        <taxon>Streptophyta</taxon>
        <taxon>Embryophyta</taxon>
        <taxon>Tracheophyta</taxon>
        <taxon>Spermatophyta</taxon>
        <taxon>Magnoliopsida</taxon>
        <taxon>Liliopsida</taxon>
        <taxon>Araceae</taxon>
        <taxon>Aroideae</taxon>
        <taxon>Colocasieae</taxon>
        <taxon>Colocasia</taxon>
    </lineage>
</organism>
<gene>
    <name evidence="7" type="ORF">Taro_003799</name>
</gene>
<dbReference type="EMBL" id="NMUH01000099">
    <property type="protein sequence ID" value="MQL71466.1"/>
    <property type="molecule type" value="Genomic_DNA"/>
</dbReference>
<feature type="domain" description="Protein kinase" evidence="6">
    <location>
        <begin position="1"/>
        <end position="259"/>
    </location>
</feature>
<dbReference type="SMART" id="SM00220">
    <property type="entry name" value="S_TKc"/>
    <property type="match status" value="1"/>
</dbReference>
<keyword evidence="5" id="KW-0067">ATP-binding</keyword>
<dbReference type="GO" id="GO:0004674">
    <property type="term" value="F:protein serine/threonine kinase activity"/>
    <property type="evidence" value="ECO:0007669"/>
    <property type="project" value="UniProtKB-KW"/>
</dbReference>
<accession>A0A843TMP4</accession>
<evidence type="ECO:0000256" key="5">
    <source>
        <dbReference type="ARBA" id="ARBA00022840"/>
    </source>
</evidence>
<dbReference type="PANTHER" id="PTHR22974">
    <property type="entry name" value="MIXED LINEAGE PROTEIN KINASE"/>
    <property type="match status" value="1"/>
</dbReference>
<dbReference type="GO" id="GO:0033316">
    <property type="term" value="P:meiotic spindle assembly checkpoint signaling"/>
    <property type="evidence" value="ECO:0007669"/>
    <property type="project" value="TreeGrafter"/>
</dbReference>
<protein>
    <recommendedName>
        <fullName evidence="6">Protein kinase domain-containing protein</fullName>
    </recommendedName>
</protein>
<dbReference type="GO" id="GO:0007094">
    <property type="term" value="P:mitotic spindle assembly checkpoint signaling"/>
    <property type="evidence" value="ECO:0007669"/>
    <property type="project" value="TreeGrafter"/>
</dbReference>
<dbReference type="GO" id="GO:0005634">
    <property type="term" value="C:nucleus"/>
    <property type="evidence" value="ECO:0007669"/>
    <property type="project" value="TreeGrafter"/>
</dbReference>
<evidence type="ECO:0000256" key="1">
    <source>
        <dbReference type="ARBA" id="ARBA00022527"/>
    </source>
</evidence>
<sequence>MPGGGVPLGNLTQKFPFAYPEGLWWLFTHSPFPYKYNPSAISPKVALRGLFFVDGVGRWRSAGRSLGEVWGGVFVGGEDLPAVAAVVSCCLHCIKLKNLQMLEAVNTIHEERIVHSDLKPANFLLVRGSLKLIDFGIAKAISSDTTNIQRDSQVGTLNYMSPEAYMCNEVDANGNAIKCGRPSDIWSVGCILYQMVYGKTPFADYKTVWAKYKVVTDRNHQIVYEPVPNPCLIDLMRKCLAWDRNERWRIPQLLEHPFLVPPIPQELPPPGGNTWNSLVKRIEVYCHVPEVSILLSQLQKLIADLAEGSTNSHQQI</sequence>